<name>A0ACB9B4S8_9ASTR</name>
<sequence>MHPTRSFKILFKHGDLCPLRAAQTPVDDMMNCMQQMNSRYRNHHSDLGCDQRMHNWGKICNIDKWLKRSKVGRKNRQNDLSCHTGGSMGFDEHLIRLVKDVRAQLEQEREARQNMENRLQQMEIEEEKECAEREKIQK</sequence>
<accession>A0ACB9B4S8</accession>
<reference evidence="2" key="1">
    <citation type="journal article" date="2022" name="Mol. Ecol. Resour.">
        <title>The genomes of chicory, endive, great burdock and yacon provide insights into Asteraceae palaeo-polyploidization history and plant inulin production.</title>
        <authorList>
            <person name="Fan W."/>
            <person name="Wang S."/>
            <person name="Wang H."/>
            <person name="Wang A."/>
            <person name="Jiang F."/>
            <person name="Liu H."/>
            <person name="Zhao H."/>
            <person name="Xu D."/>
            <person name="Zhang Y."/>
        </authorList>
    </citation>
    <scope>NUCLEOTIDE SEQUENCE [LARGE SCALE GENOMIC DNA]</scope>
    <source>
        <strain evidence="2">cv. Yunnan</strain>
    </source>
</reference>
<gene>
    <name evidence="1" type="ORF">L1987_68939</name>
</gene>
<protein>
    <submittedName>
        <fullName evidence="1">Uncharacterized protein</fullName>
    </submittedName>
</protein>
<keyword evidence="2" id="KW-1185">Reference proteome</keyword>
<organism evidence="1 2">
    <name type="scientific">Smallanthus sonchifolius</name>
    <dbReference type="NCBI Taxonomy" id="185202"/>
    <lineage>
        <taxon>Eukaryota</taxon>
        <taxon>Viridiplantae</taxon>
        <taxon>Streptophyta</taxon>
        <taxon>Embryophyta</taxon>
        <taxon>Tracheophyta</taxon>
        <taxon>Spermatophyta</taxon>
        <taxon>Magnoliopsida</taxon>
        <taxon>eudicotyledons</taxon>
        <taxon>Gunneridae</taxon>
        <taxon>Pentapetalae</taxon>
        <taxon>asterids</taxon>
        <taxon>campanulids</taxon>
        <taxon>Asterales</taxon>
        <taxon>Asteraceae</taxon>
        <taxon>Asteroideae</taxon>
        <taxon>Heliantheae alliance</taxon>
        <taxon>Millerieae</taxon>
        <taxon>Smallanthus</taxon>
    </lineage>
</organism>
<proteinExistence type="predicted"/>
<evidence type="ECO:0000313" key="2">
    <source>
        <dbReference type="Proteomes" id="UP001056120"/>
    </source>
</evidence>
<dbReference type="Proteomes" id="UP001056120">
    <property type="component" value="Linkage Group LG23"/>
</dbReference>
<reference evidence="1 2" key="2">
    <citation type="journal article" date="2022" name="Mol. Ecol. Resour.">
        <title>The genomes of chicory, endive, great burdock and yacon provide insights into Asteraceae paleo-polyploidization history and plant inulin production.</title>
        <authorList>
            <person name="Fan W."/>
            <person name="Wang S."/>
            <person name="Wang H."/>
            <person name="Wang A."/>
            <person name="Jiang F."/>
            <person name="Liu H."/>
            <person name="Zhao H."/>
            <person name="Xu D."/>
            <person name="Zhang Y."/>
        </authorList>
    </citation>
    <scope>NUCLEOTIDE SEQUENCE [LARGE SCALE GENOMIC DNA]</scope>
    <source>
        <strain evidence="2">cv. Yunnan</strain>
        <tissue evidence="1">Leaves</tissue>
    </source>
</reference>
<comment type="caution">
    <text evidence="1">The sequence shown here is derived from an EMBL/GenBank/DDBJ whole genome shotgun (WGS) entry which is preliminary data.</text>
</comment>
<dbReference type="EMBL" id="CM042040">
    <property type="protein sequence ID" value="KAI3717364.1"/>
    <property type="molecule type" value="Genomic_DNA"/>
</dbReference>
<evidence type="ECO:0000313" key="1">
    <source>
        <dbReference type="EMBL" id="KAI3717364.1"/>
    </source>
</evidence>